<feature type="domain" description="C2H2-type" evidence="11">
    <location>
        <begin position="1268"/>
        <end position="1295"/>
    </location>
</feature>
<evidence type="ECO:0000256" key="6">
    <source>
        <dbReference type="ARBA" id="ARBA00023125"/>
    </source>
</evidence>
<comment type="subcellular location">
    <subcellularLocation>
        <location evidence="1">Nucleus</location>
    </subcellularLocation>
</comment>
<evidence type="ECO:0000256" key="2">
    <source>
        <dbReference type="ARBA" id="ARBA00022723"/>
    </source>
</evidence>
<dbReference type="Pfam" id="PF00096">
    <property type="entry name" value="zf-C2H2"/>
    <property type="match status" value="3"/>
</dbReference>
<dbReference type="FunFam" id="3.30.160.60:FF:000446">
    <property type="entry name" value="Zinc finger protein"/>
    <property type="match status" value="2"/>
</dbReference>
<evidence type="ECO:0000256" key="4">
    <source>
        <dbReference type="ARBA" id="ARBA00022771"/>
    </source>
</evidence>
<dbReference type="Gene3D" id="3.30.160.60">
    <property type="entry name" value="Classic Zinc Finger"/>
    <property type="match status" value="7"/>
</dbReference>
<feature type="domain" description="THAP-type" evidence="12">
    <location>
        <begin position="172"/>
        <end position="265"/>
    </location>
</feature>
<dbReference type="Pfam" id="PF05485">
    <property type="entry name" value="THAP"/>
    <property type="match status" value="2"/>
</dbReference>
<feature type="domain" description="THAP-type" evidence="12">
    <location>
        <begin position="1"/>
        <end position="90"/>
    </location>
</feature>
<dbReference type="SMART" id="SM00980">
    <property type="entry name" value="THAP"/>
    <property type="match status" value="2"/>
</dbReference>
<dbReference type="Gene3D" id="6.20.210.20">
    <property type="entry name" value="THAP domain"/>
    <property type="match status" value="1"/>
</dbReference>
<dbReference type="InterPro" id="IPR006612">
    <property type="entry name" value="THAP_Znf"/>
</dbReference>
<feature type="domain" description="C2H2-type" evidence="11">
    <location>
        <begin position="1105"/>
        <end position="1133"/>
    </location>
</feature>
<evidence type="ECO:0000313" key="13">
    <source>
        <dbReference type="EMBL" id="JAJ07537.1"/>
    </source>
</evidence>
<evidence type="ECO:0000256" key="3">
    <source>
        <dbReference type="ARBA" id="ARBA00022737"/>
    </source>
</evidence>
<keyword evidence="6 9" id="KW-0238">DNA-binding</keyword>
<evidence type="ECO:0000256" key="9">
    <source>
        <dbReference type="PROSITE-ProRule" id="PRU00309"/>
    </source>
</evidence>
<keyword evidence="4 8" id="KW-0863">Zinc-finger</keyword>
<dbReference type="PROSITE" id="PS50157">
    <property type="entry name" value="ZINC_FINGER_C2H2_2"/>
    <property type="match status" value="8"/>
</dbReference>
<name>A0A0P5WX72_9CRUS</name>
<evidence type="ECO:0000313" key="15">
    <source>
        <dbReference type="Proteomes" id="UP000076858"/>
    </source>
</evidence>
<dbReference type="SUPFAM" id="SSF57667">
    <property type="entry name" value="beta-beta-alpha zinc fingers"/>
    <property type="match status" value="5"/>
</dbReference>
<feature type="region of interest" description="Disordered" evidence="10">
    <location>
        <begin position="307"/>
        <end position="368"/>
    </location>
</feature>
<dbReference type="EMBL" id="LRGB01002993">
    <property type="protein sequence ID" value="KZS05145.1"/>
    <property type="molecule type" value="Genomic_DNA"/>
</dbReference>
<feature type="domain" description="C2H2-type" evidence="11">
    <location>
        <begin position="1151"/>
        <end position="1180"/>
    </location>
</feature>
<keyword evidence="2" id="KW-0479">Metal-binding</keyword>
<evidence type="ECO:0000259" key="12">
    <source>
        <dbReference type="PROSITE" id="PS50950"/>
    </source>
</evidence>
<dbReference type="STRING" id="35525.A0A0P5WX72"/>
<reference evidence="13" key="2">
    <citation type="submission" date="2015-10" db="EMBL/GenBank/DDBJ databases">
        <authorList>
            <person name="Gilbert D.G."/>
        </authorList>
    </citation>
    <scope>NUCLEOTIDE SEQUENCE</scope>
</reference>
<dbReference type="PROSITE" id="PS50950">
    <property type="entry name" value="ZF_THAP"/>
    <property type="match status" value="2"/>
</dbReference>
<gene>
    <name evidence="14" type="ORF">APZ42_031692</name>
</gene>
<dbReference type="GO" id="GO:0008270">
    <property type="term" value="F:zinc ion binding"/>
    <property type="evidence" value="ECO:0007669"/>
    <property type="project" value="UniProtKB-KW"/>
</dbReference>
<dbReference type="Proteomes" id="UP000076858">
    <property type="component" value="Unassembled WGS sequence"/>
</dbReference>
<evidence type="ECO:0000256" key="7">
    <source>
        <dbReference type="ARBA" id="ARBA00023242"/>
    </source>
</evidence>
<dbReference type="EMBL" id="GDIP01215865">
    <property type="protein sequence ID" value="JAJ07537.1"/>
    <property type="molecule type" value="Transcribed_RNA"/>
</dbReference>
<dbReference type="InterPro" id="IPR013087">
    <property type="entry name" value="Znf_C2H2_type"/>
</dbReference>
<feature type="region of interest" description="Disordered" evidence="10">
    <location>
        <begin position="859"/>
        <end position="918"/>
    </location>
</feature>
<proteinExistence type="predicted"/>
<dbReference type="OrthoDB" id="6371686at2759"/>
<dbReference type="SMART" id="SM00355">
    <property type="entry name" value="ZnF_C2H2"/>
    <property type="match status" value="10"/>
</dbReference>
<feature type="domain" description="C2H2-type" evidence="11">
    <location>
        <begin position="1077"/>
        <end position="1104"/>
    </location>
</feature>
<feature type="domain" description="C2H2-type" evidence="11">
    <location>
        <begin position="1212"/>
        <end position="1239"/>
    </location>
</feature>
<dbReference type="GO" id="GO:0005634">
    <property type="term" value="C:nucleus"/>
    <property type="evidence" value="ECO:0007669"/>
    <property type="project" value="UniProtKB-SubCell"/>
</dbReference>
<keyword evidence="3" id="KW-0677">Repeat</keyword>
<keyword evidence="5" id="KW-0862">Zinc</keyword>
<feature type="domain" description="C2H2-type" evidence="11">
    <location>
        <begin position="1014"/>
        <end position="1042"/>
    </location>
</feature>
<evidence type="ECO:0000256" key="5">
    <source>
        <dbReference type="ARBA" id="ARBA00022833"/>
    </source>
</evidence>
<organism evidence="14 15">
    <name type="scientific">Daphnia magna</name>
    <dbReference type="NCBI Taxonomy" id="35525"/>
    <lineage>
        <taxon>Eukaryota</taxon>
        <taxon>Metazoa</taxon>
        <taxon>Ecdysozoa</taxon>
        <taxon>Arthropoda</taxon>
        <taxon>Crustacea</taxon>
        <taxon>Branchiopoda</taxon>
        <taxon>Diplostraca</taxon>
        <taxon>Cladocera</taxon>
        <taxon>Anomopoda</taxon>
        <taxon>Daphniidae</taxon>
        <taxon>Daphnia</taxon>
    </lineage>
</organism>
<feature type="domain" description="C2H2-type" evidence="11">
    <location>
        <begin position="1240"/>
        <end position="1267"/>
    </location>
</feature>
<dbReference type="SUPFAM" id="SSF57716">
    <property type="entry name" value="Glucocorticoid receptor-like (DNA-binding domain)"/>
    <property type="match status" value="2"/>
</dbReference>
<protein>
    <submittedName>
        <fullName evidence="13 14">Zinc finger protein</fullName>
    </submittedName>
</protein>
<dbReference type="FunFam" id="3.30.160.60:FF:000702">
    <property type="entry name" value="Transcription factor E4F1 isoform 1"/>
    <property type="match status" value="1"/>
</dbReference>
<reference evidence="13" key="1">
    <citation type="submission" date="2015-10" db="EMBL/GenBank/DDBJ databases">
        <title>Daphnia magna gene sets from two clonal populations assembled and annotated with EvidentialGene.</title>
        <authorList>
            <person name="Gilbert D."/>
            <person name="Podicheti R."/>
            <person name="Orsini L."/>
            <person name="Colbourne J."/>
            <person name="Pfrender M."/>
        </authorList>
    </citation>
    <scope>NUCLEOTIDE SEQUENCE</scope>
</reference>
<dbReference type="SMART" id="SM00692">
    <property type="entry name" value="DM3"/>
    <property type="match status" value="2"/>
</dbReference>
<evidence type="ECO:0000313" key="14">
    <source>
        <dbReference type="EMBL" id="KZS05145.1"/>
    </source>
</evidence>
<evidence type="ECO:0000256" key="1">
    <source>
        <dbReference type="ARBA" id="ARBA00004123"/>
    </source>
</evidence>
<dbReference type="InterPro" id="IPR036236">
    <property type="entry name" value="Znf_C2H2_sf"/>
</dbReference>
<sequence>MVGKPKCLVRSCNNIHPVPRGCSWHQWPAQETAIHRWMIALRENKAATGFSEHSLPDLEGQRICSDHFEKTCFKEGVVRRLKPTAVPTIFKLPTHKDPTSSTTIWKQHTVESSSSHQNKNTATKTILIAALPTSVQQSTGVHQDHSDLARQADCINMGHQFGQANKETPKRIGAKCYVKGCKSGYDSCKESIHFFKPKDEKTVYVWQKFIGRNDLKLGKFHSVCHKHFDDADIIKETTVQGDKGQAAACDPTRWRLVGGAVPKYFLGNPAGELQQFRKIAIRPTDLRSPAPAATPIVVPKTIVRKEATMMPQTKQQDTIEGTLPEKPPVAPQKTYSNRKKSQALAKSPILHSDNDASRNLGESDNFTLKSTLNPKETLITLPSSPAGNSAKLSQPARNSLIIRPNVPEDSSGCEVRVSNQDKQLSLPNKTVQADMILPKQAALPSTWICQPGLLIRPNMPVHGDRAICISSQQIQQFPVPYIVAHQNLLNPKEAFLPPSWSWQENYLPKKQSICLKFKWLEENNLFEFTKSVIVSEGVCSNNIGTPTHTIRYFVRGRQVYHRTLNSQFSTINELTSYLKLYDDIPECVGYADKKLYENSLLSKFPNASGSQSNSCLLLASERSNLCSYCLSLTTPTIQHRIVIYTNSLPITDCFPTTDSQDVIACGNVTTHGKEIVRNVLLPNGNAGIPVIAEEGTISEKNPDPEAVTLPVTSEFVGSYVPKSEDLESVLIKLSSPFESSSYPLFLYHLQTWCCGIYAPSEVSVLPSATSASATPTLDEGQPIIHDWTSFSQPTFLVSQPQRVYCRRKRAAARRLKEIKGALIKWTDVENMAYNNGKVHVTLKGQPAVQNNLPRVFHDEMDSYDGDSNELNIKKNGRSPSYSSLSESEDSSIVIMDDDSEYSPSGSSSTDVEENESDENDLALAERLLRTEIHLKRRLQRKFLWYSKMLTRSKEIGRSILKASQEFEDRCRNGIIKQQIVKKSGPKKQCNECGKMIHAKGFQDHVKLHSGIKSHLCELCGRAFVFRSSLNSHIRLNHRGISRTKPPKNFMCSTCGHTVSSKERLGIHERIHTDERPFDCKYCDKKFREKGTLVRHIRTHTGERPYACNICGKSYRSRFAYVSHHRTKHETKEKEVKKDPMEDRRKHPKIGYRCEYCGKEFCQGRILAYEKHLTTHTGVSAAIPCTQPGCDFTYSDMTQLKEHTLAQHPEKAYTCDVCNKIFLTKQTLTDHRSMHDPTRGFQCSFCPVKLTVKSSLIAHEKLHTRETPHECSFCEMRFHSTYLLQIHMRTHQPSQLKRKRYRKPVEK</sequence>
<evidence type="ECO:0000256" key="8">
    <source>
        <dbReference type="PROSITE-ProRule" id="PRU00042"/>
    </source>
</evidence>
<reference evidence="14 15" key="3">
    <citation type="submission" date="2016-03" db="EMBL/GenBank/DDBJ databases">
        <title>EvidentialGene: Evidence-directed Construction of Genes on Genomes.</title>
        <authorList>
            <person name="Gilbert D.G."/>
            <person name="Choi J.-H."/>
            <person name="Mockaitis K."/>
            <person name="Colbourne J."/>
            <person name="Pfrender M."/>
        </authorList>
    </citation>
    <scope>NUCLEOTIDE SEQUENCE [LARGE SCALE GENOMIC DNA]</scope>
    <source>
        <strain evidence="14 15">Xinb3</strain>
        <tissue evidence="14">Complete organism</tissue>
    </source>
</reference>
<dbReference type="PANTHER" id="PTHR24376:SF235">
    <property type="entry name" value="C2H2-TYPE DOMAIN-CONTAINING PROTEIN"/>
    <property type="match status" value="1"/>
</dbReference>
<dbReference type="PROSITE" id="PS00028">
    <property type="entry name" value="ZINC_FINGER_C2H2_1"/>
    <property type="match status" value="7"/>
</dbReference>
<dbReference type="PANTHER" id="PTHR24376">
    <property type="entry name" value="ZINC FINGER PROTEIN"/>
    <property type="match status" value="1"/>
</dbReference>
<feature type="domain" description="C2H2-type" evidence="11">
    <location>
        <begin position="1049"/>
        <end position="1076"/>
    </location>
</feature>
<evidence type="ECO:0000256" key="10">
    <source>
        <dbReference type="SAM" id="MobiDB-lite"/>
    </source>
</evidence>
<dbReference type="InterPro" id="IPR038441">
    <property type="entry name" value="THAP_Znf_sf"/>
</dbReference>
<keyword evidence="7" id="KW-0539">Nucleus</keyword>
<evidence type="ECO:0000259" key="11">
    <source>
        <dbReference type="PROSITE" id="PS50157"/>
    </source>
</evidence>
<feature type="compositionally biased region" description="Polar residues" evidence="10">
    <location>
        <begin position="310"/>
        <end position="319"/>
    </location>
</feature>
<accession>A0A0P5WX72</accession>
<keyword evidence="15" id="KW-1185">Reference proteome</keyword>
<dbReference type="GO" id="GO:0003677">
    <property type="term" value="F:DNA binding"/>
    <property type="evidence" value="ECO:0007669"/>
    <property type="project" value="UniProtKB-UniRule"/>
</dbReference>